<feature type="region of interest" description="Disordered" evidence="1">
    <location>
        <begin position="347"/>
        <end position="367"/>
    </location>
</feature>
<name>A0A6A6UB15_9PEZI</name>
<dbReference type="GO" id="GO:0016810">
    <property type="term" value="F:hydrolase activity, acting on carbon-nitrogen (but not peptide) bonds"/>
    <property type="evidence" value="ECO:0007669"/>
    <property type="project" value="InterPro"/>
</dbReference>
<dbReference type="PANTHER" id="PTHR43123">
    <property type="entry name" value="POLYSACCHARIDE DEACETYLASE-RELATED"/>
    <property type="match status" value="1"/>
</dbReference>
<evidence type="ECO:0000256" key="1">
    <source>
        <dbReference type="SAM" id="MobiDB-lite"/>
    </source>
</evidence>
<accession>A0A6A6UB15</accession>
<dbReference type="OrthoDB" id="9970124at2759"/>
<organism evidence="3 4">
    <name type="scientific">Microthyrium microscopicum</name>
    <dbReference type="NCBI Taxonomy" id="703497"/>
    <lineage>
        <taxon>Eukaryota</taxon>
        <taxon>Fungi</taxon>
        <taxon>Dikarya</taxon>
        <taxon>Ascomycota</taxon>
        <taxon>Pezizomycotina</taxon>
        <taxon>Dothideomycetes</taxon>
        <taxon>Dothideomycetes incertae sedis</taxon>
        <taxon>Microthyriales</taxon>
        <taxon>Microthyriaceae</taxon>
        <taxon>Microthyrium</taxon>
    </lineage>
</organism>
<dbReference type="InterPro" id="IPR002509">
    <property type="entry name" value="NODB_dom"/>
</dbReference>
<dbReference type="PANTHER" id="PTHR43123:SF1">
    <property type="entry name" value="POLYSACCHARIDE DEACETYLASE-RELATED"/>
    <property type="match status" value="1"/>
</dbReference>
<dbReference type="SUPFAM" id="SSF88713">
    <property type="entry name" value="Glycoside hydrolase/deacetylase"/>
    <property type="match status" value="1"/>
</dbReference>
<reference evidence="3" key="1">
    <citation type="journal article" date="2020" name="Stud. Mycol.">
        <title>101 Dothideomycetes genomes: a test case for predicting lifestyles and emergence of pathogens.</title>
        <authorList>
            <person name="Haridas S."/>
            <person name="Albert R."/>
            <person name="Binder M."/>
            <person name="Bloem J."/>
            <person name="Labutti K."/>
            <person name="Salamov A."/>
            <person name="Andreopoulos B."/>
            <person name="Baker S."/>
            <person name="Barry K."/>
            <person name="Bills G."/>
            <person name="Bluhm B."/>
            <person name="Cannon C."/>
            <person name="Castanera R."/>
            <person name="Culley D."/>
            <person name="Daum C."/>
            <person name="Ezra D."/>
            <person name="Gonzalez J."/>
            <person name="Henrissat B."/>
            <person name="Kuo A."/>
            <person name="Liang C."/>
            <person name="Lipzen A."/>
            <person name="Lutzoni F."/>
            <person name="Magnuson J."/>
            <person name="Mondo S."/>
            <person name="Nolan M."/>
            <person name="Ohm R."/>
            <person name="Pangilinan J."/>
            <person name="Park H.-J."/>
            <person name="Ramirez L."/>
            <person name="Alfaro M."/>
            <person name="Sun H."/>
            <person name="Tritt A."/>
            <person name="Yoshinaga Y."/>
            <person name="Zwiers L.-H."/>
            <person name="Turgeon B."/>
            <person name="Goodwin S."/>
            <person name="Spatafora J."/>
            <person name="Crous P."/>
            <person name="Grigoriev I."/>
        </authorList>
    </citation>
    <scope>NUCLEOTIDE SEQUENCE</scope>
    <source>
        <strain evidence="3">CBS 115976</strain>
    </source>
</reference>
<feature type="domain" description="NodB homology" evidence="2">
    <location>
        <begin position="98"/>
        <end position="329"/>
    </location>
</feature>
<evidence type="ECO:0000259" key="2">
    <source>
        <dbReference type="PROSITE" id="PS51677"/>
    </source>
</evidence>
<feature type="compositionally biased region" description="Polar residues" evidence="1">
    <location>
        <begin position="357"/>
        <end position="367"/>
    </location>
</feature>
<dbReference type="Gene3D" id="3.20.20.370">
    <property type="entry name" value="Glycoside hydrolase/deacetylase"/>
    <property type="match status" value="1"/>
</dbReference>
<dbReference type="AlphaFoldDB" id="A0A6A6UB15"/>
<evidence type="ECO:0000313" key="3">
    <source>
        <dbReference type="EMBL" id="KAF2668298.1"/>
    </source>
</evidence>
<dbReference type="Pfam" id="PF01522">
    <property type="entry name" value="Polysacc_deac_1"/>
    <property type="match status" value="1"/>
</dbReference>
<dbReference type="PROSITE" id="PS51677">
    <property type="entry name" value="NODB"/>
    <property type="match status" value="1"/>
</dbReference>
<evidence type="ECO:0000313" key="4">
    <source>
        <dbReference type="Proteomes" id="UP000799302"/>
    </source>
</evidence>
<proteinExistence type="predicted"/>
<keyword evidence="4" id="KW-1185">Reference proteome</keyword>
<dbReference type="Proteomes" id="UP000799302">
    <property type="component" value="Unassembled WGS sequence"/>
</dbReference>
<protein>
    <submittedName>
        <fullName evidence="3">Possibe polysaccharide deacetylase</fullName>
    </submittedName>
</protein>
<dbReference type="GO" id="GO:0005975">
    <property type="term" value="P:carbohydrate metabolic process"/>
    <property type="evidence" value="ECO:0007669"/>
    <property type="project" value="InterPro"/>
</dbReference>
<dbReference type="InterPro" id="IPR011330">
    <property type="entry name" value="Glyco_hydro/deAcase_b/a-brl"/>
</dbReference>
<dbReference type="EMBL" id="MU004236">
    <property type="protein sequence ID" value="KAF2668298.1"/>
    <property type="molecule type" value="Genomic_DNA"/>
</dbReference>
<gene>
    <name evidence="3" type="ORF">BT63DRAFT_425621</name>
</gene>
<sequence>MPIVHESPLQSVDGVAVSIDATNIDPLKGTRFDFPRDLIGYGRDSFDPKWPNGAKIAVSFVINYEEGGERSLLEGDSQTESVLWEQAHVPVRIGSRDPKIESDYEYGSRVGVWRLLNLFEKHGVPVTAYAVGQALEKNPAVAKAFVDGGHEIASHGYRWIPYHNMSPEMEMQYIKRQLQSLKASTGSYPVGWFIGRCSPHTKALIHEAHQDQDTPLLYSSDAFNDDIPYWIDVPSEESSPNPKGLLMMPYSYDCNDLKFQIAPGSWSSHTAFSDYLKASFDTLYVEGIEGRPKMMTIGLHCRISGKPGRFSAIESFLKYILEKENVWITTRKDIALHWKETFPYEKKSSEKQASKQTNGNHASNGYH</sequence>